<keyword evidence="6 12" id="KW-0479">Metal-binding</keyword>
<accession>A0A835VJ90</accession>
<evidence type="ECO:0000256" key="3">
    <source>
        <dbReference type="ARBA" id="ARBA00010617"/>
    </source>
</evidence>
<evidence type="ECO:0000256" key="7">
    <source>
        <dbReference type="ARBA" id="ARBA00022989"/>
    </source>
</evidence>
<dbReference type="GO" id="GO:0016132">
    <property type="term" value="P:brassinosteroid biosynthetic process"/>
    <property type="evidence" value="ECO:0007669"/>
    <property type="project" value="TreeGrafter"/>
</dbReference>
<evidence type="ECO:0000256" key="8">
    <source>
        <dbReference type="ARBA" id="ARBA00023002"/>
    </source>
</evidence>
<dbReference type="GO" id="GO:0016125">
    <property type="term" value="P:sterol metabolic process"/>
    <property type="evidence" value="ECO:0007669"/>
    <property type="project" value="TreeGrafter"/>
</dbReference>
<comment type="similarity">
    <text evidence="3 13">Belongs to the cytochrome P450 family.</text>
</comment>
<comment type="cofactor">
    <cofactor evidence="1 12">
        <name>heme</name>
        <dbReference type="ChEBI" id="CHEBI:30413"/>
    </cofactor>
</comment>
<evidence type="ECO:0008006" key="16">
    <source>
        <dbReference type="Google" id="ProtNLM"/>
    </source>
</evidence>
<dbReference type="GO" id="GO:0004497">
    <property type="term" value="F:monooxygenase activity"/>
    <property type="evidence" value="ECO:0007669"/>
    <property type="project" value="UniProtKB-KW"/>
</dbReference>
<dbReference type="InterPro" id="IPR001128">
    <property type="entry name" value="Cyt_P450"/>
</dbReference>
<dbReference type="PRINTS" id="PR00465">
    <property type="entry name" value="EP450IV"/>
</dbReference>
<evidence type="ECO:0000256" key="4">
    <source>
        <dbReference type="ARBA" id="ARBA00022617"/>
    </source>
</evidence>
<evidence type="ECO:0000256" key="10">
    <source>
        <dbReference type="ARBA" id="ARBA00023033"/>
    </source>
</evidence>
<evidence type="ECO:0000256" key="1">
    <source>
        <dbReference type="ARBA" id="ARBA00001971"/>
    </source>
</evidence>
<keyword evidence="7" id="KW-1133">Transmembrane helix</keyword>
<dbReference type="GO" id="GO:0010268">
    <property type="term" value="P:brassinosteroid homeostasis"/>
    <property type="evidence" value="ECO:0007669"/>
    <property type="project" value="TreeGrafter"/>
</dbReference>
<dbReference type="InterPro" id="IPR002403">
    <property type="entry name" value="Cyt_P450_E_grp-IV"/>
</dbReference>
<keyword evidence="8 13" id="KW-0560">Oxidoreductase</keyword>
<name>A0A835VJ90_VANPL</name>
<dbReference type="AlphaFoldDB" id="A0A835VJ90"/>
<keyword evidence="9 12" id="KW-0408">Iron</keyword>
<dbReference type="InterPro" id="IPR017972">
    <property type="entry name" value="Cyt_P450_CS"/>
</dbReference>
<evidence type="ECO:0000256" key="6">
    <source>
        <dbReference type="ARBA" id="ARBA00022723"/>
    </source>
</evidence>
<evidence type="ECO:0000256" key="2">
    <source>
        <dbReference type="ARBA" id="ARBA00004370"/>
    </source>
</evidence>
<evidence type="ECO:0000256" key="11">
    <source>
        <dbReference type="ARBA" id="ARBA00023136"/>
    </source>
</evidence>
<evidence type="ECO:0000313" key="14">
    <source>
        <dbReference type="EMBL" id="KAG0502689.1"/>
    </source>
</evidence>
<comment type="subcellular location">
    <subcellularLocation>
        <location evidence="2">Membrane</location>
    </subcellularLocation>
</comment>
<dbReference type="GO" id="GO:0016705">
    <property type="term" value="F:oxidoreductase activity, acting on paired donors, with incorporation or reduction of molecular oxygen"/>
    <property type="evidence" value="ECO:0007669"/>
    <property type="project" value="InterPro"/>
</dbReference>
<dbReference type="OrthoDB" id="1372046at2759"/>
<dbReference type="GO" id="GO:0005506">
    <property type="term" value="F:iron ion binding"/>
    <property type="evidence" value="ECO:0007669"/>
    <property type="project" value="InterPro"/>
</dbReference>
<dbReference type="GO" id="GO:0016020">
    <property type="term" value="C:membrane"/>
    <property type="evidence" value="ECO:0007669"/>
    <property type="project" value="UniProtKB-SubCell"/>
</dbReference>
<dbReference type="Pfam" id="PF00067">
    <property type="entry name" value="p450"/>
    <property type="match status" value="1"/>
</dbReference>
<keyword evidence="11" id="KW-0472">Membrane</keyword>
<dbReference type="PANTHER" id="PTHR24286">
    <property type="entry name" value="CYTOCHROME P450 26"/>
    <property type="match status" value="1"/>
</dbReference>
<evidence type="ECO:0000256" key="13">
    <source>
        <dbReference type="RuleBase" id="RU000461"/>
    </source>
</evidence>
<keyword evidence="5" id="KW-0812">Transmembrane</keyword>
<reference evidence="14 15" key="1">
    <citation type="journal article" date="2020" name="Nat. Food">
        <title>A phased Vanilla planifolia genome enables genetic improvement of flavour and production.</title>
        <authorList>
            <person name="Hasing T."/>
            <person name="Tang H."/>
            <person name="Brym M."/>
            <person name="Khazi F."/>
            <person name="Huang T."/>
            <person name="Chambers A.H."/>
        </authorList>
    </citation>
    <scope>NUCLEOTIDE SEQUENCE [LARGE SCALE GENOMIC DNA]</scope>
    <source>
        <tissue evidence="14">Leaf</tissue>
    </source>
</reference>
<proteinExistence type="inferred from homology"/>
<dbReference type="InterPro" id="IPR036396">
    <property type="entry name" value="Cyt_P450_sf"/>
</dbReference>
<dbReference type="SUPFAM" id="SSF48264">
    <property type="entry name" value="Cytochrome P450"/>
    <property type="match status" value="1"/>
</dbReference>
<keyword evidence="10 13" id="KW-0503">Monooxygenase</keyword>
<protein>
    <recommendedName>
        <fullName evidence="16">Cytochrome P450</fullName>
    </recommendedName>
</protein>
<evidence type="ECO:0000256" key="9">
    <source>
        <dbReference type="ARBA" id="ARBA00023004"/>
    </source>
</evidence>
<evidence type="ECO:0000256" key="12">
    <source>
        <dbReference type="PIRSR" id="PIRSR602403-1"/>
    </source>
</evidence>
<dbReference type="EMBL" id="JADCNM010000001">
    <property type="protein sequence ID" value="KAG0502689.1"/>
    <property type="molecule type" value="Genomic_DNA"/>
</dbReference>
<dbReference type="Gene3D" id="1.10.630.10">
    <property type="entry name" value="Cytochrome P450"/>
    <property type="match status" value="1"/>
</dbReference>
<dbReference type="PROSITE" id="PS00086">
    <property type="entry name" value="CYTOCHROME_P450"/>
    <property type="match status" value="1"/>
</dbReference>
<sequence length="438" mass="49559">MGLPLLGETLDFFISSPSFDVHPFFEKRTNRYGRVFKTSLIGWPLVVSTDPEFNRLVFREEGRLFESCYPESFSKIFGQEDASELHGPRFKYLKGLFLNLLGSPNLRLTLLQDVEKEALDCLSSWTTQTSIELKSELSSMIFNVIAKKLISFDPTKANEDLKANFSAFSAGLISFPVNIPGTAYHRCLKGRKNVITMLKKLLAERKNSPREESRDYLDLLVEELGNGSTLLNEGMALDFMFALLYASSETPSPALALAVKFLTDHADVLEELQEEHESITRRRKEPNSGITWEEYKSMKFTHQVISETLRLANVAPVIFRKAMKDVPVNGYIIPEGWGVMMCPTAVHLSHEIYGDPLAFNPRRWKDDTTKDDCSKYFAAFGGGIRLCVGAEFTKVVMAVFLHSLVTKCRWQAVRGGNILRTPGLGFQDGYHVRLRLKE</sequence>
<dbReference type="Proteomes" id="UP000639772">
    <property type="component" value="Chromosome 1"/>
</dbReference>
<dbReference type="CDD" id="cd11043">
    <property type="entry name" value="CYP90-like"/>
    <property type="match status" value="1"/>
</dbReference>
<dbReference type="FunFam" id="1.10.630.10:FF:000020">
    <property type="entry name" value="Cytochrome P450 family protein"/>
    <property type="match status" value="1"/>
</dbReference>
<evidence type="ECO:0000313" key="15">
    <source>
        <dbReference type="Proteomes" id="UP000639772"/>
    </source>
</evidence>
<organism evidence="14 15">
    <name type="scientific">Vanilla planifolia</name>
    <name type="common">Vanilla</name>
    <dbReference type="NCBI Taxonomy" id="51239"/>
    <lineage>
        <taxon>Eukaryota</taxon>
        <taxon>Viridiplantae</taxon>
        <taxon>Streptophyta</taxon>
        <taxon>Embryophyta</taxon>
        <taxon>Tracheophyta</taxon>
        <taxon>Spermatophyta</taxon>
        <taxon>Magnoliopsida</taxon>
        <taxon>Liliopsida</taxon>
        <taxon>Asparagales</taxon>
        <taxon>Orchidaceae</taxon>
        <taxon>Vanilloideae</taxon>
        <taxon>Vanilleae</taxon>
        <taxon>Vanilla</taxon>
    </lineage>
</organism>
<comment type="caution">
    <text evidence="14">The sequence shown here is derived from an EMBL/GenBank/DDBJ whole genome shotgun (WGS) entry which is preliminary data.</text>
</comment>
<feature type="binding site" description="axial binding residue" evidence="12">
    <location>
        <position position="387"/>
    </location>
    <ligand>
        <name>heme</name>
        <dbReference type="ChEBI" id="CHEBI:30413"/>
    </ligand>
    <ligandPart>
        <name>Fe</name>
        <dbReference type="ChEBI" id="CHEBI:18248"/>
    </ligandPart>
</feature>
<evidence type="ECO:0000256" key="5">
    <source>
        <dbReference type="ARBA" id="ARBA00022692"/>
    </source>
</evidence>
<dbReference type="GO" id="GO:0020037">
    <property type="term" value="F:heme binding"/>
    <property type="evidence" value="ECO:0007669"/>
    <property type="project" value="InterPro"/>
</dbReference>
<gene>
    <name evidence="14" type="ORF">HPP92_002761</name>
</gene>
<keyword evidence="4 12" id="KW-0349">Heme</keyword>
<dbReference type="PANTHER" id="PTHR24286:SF11">
    <property type="entry name" value="CYTOCHROME P450, FAMILY 87, SUBFAMILY A, POLYPEPTIDE 2"/>
    <property type="match status" value="1"/>
</dbReference>